<feature type="modified residue" description="4-aspartylphosphate" evidence="2">
    <location>
        <position position="56"/>
    </location>
</feature>
<dbReference type="SUPFAM" id="SSF52172">
    <property type="entry name" value="CheY-like"/>
    <property type="match status" value="1"/>
</dbReference>
<keyword evidence="5" id="KW-1185">Reference proteome</keyword>
<protein>
    <submittedName>
        <fullName evidence="4">Alkaline phosphatase synthesis transcriptional regulatory protein PhoP</fullName>
    </submittedName>
</protein>
<keyword evidence="1 2" id="KW-0597">Phosphoprotein</keyword>
<comment type="caution">
    <text evidence="4">The sequence shown here is derived from an EMBL/GenBank/DDBJ whole genome shotgun (WGS) entry which is preliminary data.</text>
</comment>
<dbReference type="Gene3D" id="3.40.50.2300">
    <property type="match status" value="1"/>
</dbReference>
<dbReference type="RefSeq" id="WP_146596116.1">
    <property type="nucleotide sequence ID" value="NZ_SJPT01000007.1"/>
</dbReference>
<evidence type="ECO:0000313" key="4">
    <source>
        <dbReference type="EMBL" id="TWU20978.1"/>
    </source>
</evidence>
<gene>
    <name evidence="4" type="primary">phoP_2</name>
    <name evidence="4" type="ORF">Pla52o_40100</name>
</gene>
<dbReference type="SMART" id="SM00448">
    <property type="entry name" value="REC"/>
    <property type="match status" value="1"/>
</dbReference>
<proteinExistence type="predicted"/>
<dbReference type="InterPro" id="IPR001789">
    <property type="entry name" value="Sig_transdc_resp-reg_receiver"/>
</dbReference>
<dbReference type="PROSITE" id="PS50110">
    <property type="entry name" value="RESPONSE_REGULATORY"/>
    <property type="match status" value="1"/>
</dbReference>
<dbReference type="PANTHER" id="PTHR44591:SF3">
    <property type="entry name" value="RESPONSE REGULATORY DOMAIN-CONTAINING PROTEIN"/>
    <property type="match status" value="1"/>
</dbReference>
<evidence type="ECO:0000313" key="5">
    <source>
        <dbReference type="Proteomes" id="UP000316304"/>
    </source>
</evidence>
<dbReference type="Proteomes" id="UP000316304">
    <property type="component" value="Unassembled WGS sequence"/>
</dbReference>
<reference evidence="4 5" key="1">
    <citation type="submission" date="2019-02" db="EMBL/GenBank/DDBJ databases">
        <title>Deep-cultivation of Planctomycetes and their phenomic and genomic characterization uncovers novel biology.</title>
        <authorList>
            <person name="Wiegand S."/>
            <person name="Jogler M."/>
            <person name="Boedeker C."/>
            <person name="Pinto D."/>
            <person name="Vollmers J."/>
            <person name="Rivas-Marin E."/>
            <person name="Kohn T."/>
            <person name="Peeters S.H."/>
            <person name="Heuer A."/>
            <person name="Rast P."/>
            <person name="Oberbeckmann S."/>
            <person name="Bunk B."/>
            <person name="Jeske O."/>
            <person name="Meyerdierks A."/>
            <person name="Storesund J.E."/>
            <person name="Kallscheuer N."/>
            <person name="Luecker S."/>
            <person name="Lage O.M."/>
            <person name="Pohl T."/>
            <person name="Merkel B.J."/>
            <person name="Hornburger P."/>
            <person name="Mueller R.-W."/>
            <person name="Bruemmer F."/>
            <person name="Labrenz M."/>
            <person name="Spormann A.M."/>
            <person name="Op Den Camp H."/>
            <person name="Overmann J."/>
            <person name="Amann R."/>
            <person name="Jetten M.S.M."/>
            <person name="Mascher T."/>
            <person name="Medema M.H."/>
            <person name="Devos D.P."/>
            <person name="Kaster A.-K."/>
            <person name="Ovreas L."/>
            <person name="Rohde M."/>
            <person name="Galperin M.Y."/>
            <person name="Jogler C."/>
        </authorList>
    </citation>
    <scope>NUCLEOTIDE SEQUENCE [LARGE SCALE GENOMIC DNA]</scope>
    <source>
        <strain evidence="4 5">Pla52o</strain>
    </source>
</reference>
<name>A0A5C6C9V9_9BACT</name>
<dbReference type="Pfam" id="PF00072">
    <property type="entry name" value="Response_reg"/>
    <property type="match status" value="1"/>
</dbReference>
<accession>A0A5C6C9V9</accession>
<organism evidence="4 5">
    <name type="scientific">Novipirellula galeiformis</name>
    <dbReference type="NCBI Taxonomy" id="2528004"/>
    <lineage>
        <taxon>Bacteria</taxon>
        <taxon>Pseudomonadati</taxon>
        <taxon>Planctomycetota</taxon>
        <taxon>Planctomycetia</taxon>
        <taxon>Pirellulales</taxon>
        <taxon>Pirellulaceae</taxon>
        <taxon>Novipirellula</taxon>
    </lineage>
</organism>
<dbReference type="InterPro" id="IPR050595">
    <property type="entry name" value="Bact_response_regulator"/>
</dbReference>
<dbReference type="OrthoDB" id="272828at2"/>
<dbReference type="GO" id="GO:0000160">
    <property type="term" value="P:phosphorelay signal transduction system"/>
    <property type="evidence" value="ECO:0007669"/>
    <property type="project" value="InterPro"/>
</dbReference>
<dbReference type="AlphaFoldDB" id="A0A5C6C9V9"/>
<dbReference type="PANTHER" id="PTHR44591">
    <property type="entry name" value="STRESS RESPONSE REGULATOR PROTEIN 1"/>
    <property type="match status" value="1"/>
</dbReference>
<dbReference type="InterPro" id="IPR011006">
    <property type="entry name" value="CheY-like_superfamily"/>
</dbReference>
<evidence type="ECO:0000256" key="2">
    <source>
        <dbReference type="PROSITE-ProRule" id="PRU00169"/>
    </source>
</evidence>
<dbReference type="EMBL" id="SJPT01000007">
    <property type="protein sequence ID" value="TWU20978.1"/>
    <property type="molecule type" value="Genomic_DNA"/>
</dbReference>
<evidence type="ECO:0000259" key="3">
    <source>
        <dbReference type="PROSITE" id="PS50110"/>
    </source>
</evidence>
<feature type="domain" description="Response regulatory" evidence="3">
    <location>
        <begin position="7"/>
        <end position="124"/>
    </location>
</feature>
<evidence type="ECO:0000256" key="1">
    <source>
        <dbReference type="ARBA" id="ARBA00022553"/>
    </source>
</evidence>
<sequence length="135" mass="15148">MSEPQRRILVAEDNRVLADVLRFNLERSGFKVTVAYDGDMAIENLESDSFDLLITDYQMPKVDGAELCRFVRQNPALDEFPIIMCSAKGMELSIEQLQDDWKIAKLVFKPFSVREIIAVVNELLAPSAATNAVAP</sequence>